<reference evidence="8 9" key="1">
    <citation type="submission" date="2018-10" db="EMBL/GenBank/DDBJ databases">
        <title>Lactobacillus sp. R7 and Lactobacillus sp. R19 isolated from fermented mustard green product of Taiwan.</title>
        <authorList>
            <person name="Lin S.-T."/>
        </authorList>
    </citation>
    <scope>NUCLEOTIDE SEQUENCE [LARGE SCALE GENOMIC DNA]</scope>
    <source>
        <strain evidence="8 9">BCRC 81127</strain>
    </source>
</reference>
<comment type="caution">
    <text evidence="8">The sequence shown here is derived from an EMBL/GenBank/DDBJ whole genome shotgun (WGS) entry which is preliminary data.</text>
</comment>
<keyword evidence="4 8" id="KW-0418">Kinase</keyword>
<dbReference type="InterPro" id="IPR011712">
    <property type="entry name" value="Sig_transdc_His_kin_sub3_dim/P"/>
</dbReference>
<protein>
    <recommendedName>
        <fullName evidence="2">histidine kinase</fullName>
        <ecNumber evidence="2">2.7.13.3</ecNumber>
    </recommendedName>
</protein>
<dbReference type="PANTHER" id="PTHR24421">
    <property type="entry name" value="NITRATE/NITRITE SENSOR PROTEIN NARX-RELATED"/>
    <property type="match status" value="1"/>
</dbReference>
<feature type="transmembrane region" description="Helical" evidence="6">
    <location>
        <begin position="20"/>
        <end position="52"/>
    </location>
</feature>
<dbReference type="PANTHER" id="PTHR24421:SF63">
    <property type="entry name" value="SENSOR HISTIDINE KINASE DESK"/>
    <property type="match status" value="1"/>
</dbReference>
<organism evidence="8 9">
    <name type="scientific">Companilactobacillus suantsaicola</name>
    <dbReference type="NCBI Taxonomy" id="2487723"/>
    <lineage>
        <taxon>Bacteria</taxon>
        <taxon>Bacillati</taxon>
        <taxon>Bacillota</taxon>
        <taxon>Bacilli</taxon>
        <taxon>Lactobacillales</taxon>
        <taxon>Lactobacillaceae</taxon>
        <taxon>Companilactobacillus</taxon>
    </lineage>
</organism>
<dbReference type="Proteomes" id="UP000298021">
    <property type="component" value="Unassembled WGS sequence"/>
</dbReference>
<evidence type="ECO:0000313" key="9">
    <source>
        <dbReference type="Proteomes" id="UP000298021"/>
    </source>
</evidence>
<feature type="transmembrane region" description="Helical" evidence="6">
    <location>
        <begin position="87"/>
        <end position="105"/>
    </location>
</feature>
<keyword evidence="6" id="KW-1133">Transmembrane helix</keyword>
<dbReference type="EC" id="2.7.13.3" evidence="2"/>
<name>A0A4Z0JKU7_9LACO</name>
<gene>
    <name evidence="8" type="ORF">EGT49_08225</name>
</gene>
<evidence type="ECO:0000256" key="2">
    <source>
        <dbReference type="ARBA" id="ARBA00012438"/>
    </source>
</evidence>
<dbReference type="Pfam" id="PF07730">
    <property type="entry name" value="HisKA_3"/>
    <property type="match status" value="1"/>
</dbReference>
<keyword evidence="5" id="KW-0902">Two-component regulatory system</keyword>
<keyword evidence="3" id="KW-0808">Transferase</keyword>
<keyword evidence="6" id="KW-0812">Transmembrane</keyword>
<dbReference type="InterPro" id="IPR050482">
    <property type="entry name" value="Sensor_HK_TwoCompSys"/>
</dbReference>
<dbReference type="Gene3D" id="6.10.250.2870">
    <property type="match status" value="1"/>
</dbReference>
<proteinExistence type="predicted"/>
<dbReference type="GO" id="GO:0000155">
    <property type="term" value="F:phosphorelay sensor kinase activity"/>
    <property type="evidence" value="ECO:0007669"/>
    <property type="project" value="InterPro"/>
</dbReference>
<evidence type="ECO:0000256" key="6">
    <source>
        <dbReference type="SAM" id="Phobius"/>
    </source>
</evidence>
<feature type="transmembrane region" description="Helical" evidence="6">
    <location>
        <begin position="64"/>
        <end position="81"/>
    </location>
</feature>
<evidence type="ECO:0000256" key="1">
    <source>
        <dbReference type="ARBA" id="ARBA00000085"/>
    </source>
</evidence>
<dbReference type="AlphaFoldDB" id="A0A4Z0JKU7"/>
<feature type="transmembrane region" description="Helical" evidence="6">
    <location>
        <begin position="112"/>
        <end position="129"/>
    </location>
</feature>
<dbReference type="EMBL" id="RKLY01000020">
    <property type="protein sequence ID" value="TGD22619.1"/>
    <property type="molecule type" value="Genomic_DNA"/>
</dbReference>
<evidence type="ECO:0000256" key="3">
    <source>
        <dbReference type="ARBA" id="ARBA00022679"/>
    </source>
</evidence>
<evidence type="ECO:0000259" key="7">
    <source>
        <dbReference type="Pfam" id="PF07730"/>
    </source>
</evidence>
<keyword evidence="6" id="KW-0472">Membrane</keyword>
<accession>A0A4Z0JKU7</accession>
<keyword evidence="9" id="KW-1185">Reference proteome</keyword>
<dbReference type="GO" id="GO:0046983">
    <property type="term" value="F:protein dimerization activity"/>
    <property type="evidence" value="ECO:0007669"/>
    <property type="project" value="InterPro"/>
</dbReference>
<dbReference type="GO" id="GO:0016020">
    <property type="term" value="C:membrane"/>
    <property type="evidence" value="ECO:0007669"/>
    <property type="project" value="InterPro"/>
</dbReference>
<feature type="transmembrane region" description="Helical" evidence="6">
    <location>
        <begin position="135"/>
        <end position="154"/>
    </location>
</feature>
<evidence type="ECO:0000313" key="8">
    <source>
        <dbReference type="EMBL" id="TGD22619.1"/>
    </source>
</evidence>
<sequence>MKAFIENKILFPKYLGFMPYFWVFSLILMSGQLLSSESTLNLLNILLVIIFLKFYHDGYLLHRFIFVDIVIQLVIATYFTQSFPSTGGPLFFIYTAWQIGSLPFSRKRFLRFYFLYLITILFCTLDKIIQIPFTLHNFFGIVIVLTFTFGSPLASRSLGNSYRRGYRMQQNNRRLETIIKQNERDRIAKDLHDNIGQSFSIITLKAELATKLIEKQPQNALQQLKDITKTSREDLNLVRKIVANLNEKTIASAMIEEEKNLSIANIRQISINEQTSNDWPKNIQPQIARTS</sequence>
<dbReference type="OrthoDB" id="9797605at2"/>
<feature type="domain" description="Signal transduction histidine kinase subgroup 3 dimerisation and phosphoacceptor" evidence="7">
    <location>
        <begin position="183"/>
        <end position="248"/>
    </location>
</feature>
<comment type="catalytic activity">
    <reaction evidence="1">
        <text>ATP + protein L-histidine = ADP + protein N-phospho-L-histidine.</text>
        <dbReference type="EC" id="2.7.13.3"/>
    </reaction>
</comment>
<evidence type="ECO:0000256" key="4">
    <source>
        <dbReference type="ARBA" id="ARBA00022777"/>
    </source>
</evidence>
<evidence type="ECO:0000256" key="5">
    <source>
        <dbReference type="ARBA" id="ARBA00023012"/>
    </source>
</evidence>